<dbReference type="Proteomes" id="UP000199073">
    <property type="component" value="Unassembled WGS sequence"/>
</dbReference>
<proteinExistence type="predicted"/>
<sequence>MINRRHRLAISQQTKLLGISRDCAYYQPRPINENDLALMRRIDQLHLEHHFMGARMLRGQLVREEKLLAALA</sequence>
<dbReference type="EMBL" id="FNJI01000037">
    <property type="protein sequence ID" value="SDP71009.1"/>
    <property type="molecule type" value="Genomic_DNA"/>
</dbReference>
<evidence type="ECO:0000313" key="1">
    <source>
        <dbReference type="EMBL" id="SDP71009.1"/>
    </source>
</evidence>
<organism evidence="1 2">
    <name type="scientific">Desulforhopalus singaporensis</name>
    <dbReference type="NCBI Taxonomy" id="91360"/>
    <lineage>
        <taxon>Bacteria</taxon>
        <taxon>Pseudomonadati</taxon>
        <taxon>Thermodesulfobacteriota</taxon>
        <taxon>Desulfobulbia</taxon>
        <taxon>Desulfobulbales</taxon>
        <taxon>Desulfocapsaceae</taxon>
        <taxon>Desulforhopalus</taxon>
    </lineage>
</organism>
<dbReference type="AlphaFoldDB" id="A0A1H0UXJ7"/>
<name>A0A1H0UXJ7_9BACT</name>
<gene>
    <name evidence="1" type="ORF">SAMN05660330_03774</name>
</gene>
<keyword evidence="2" id="KW-1185">Reference proteome</keyword>
<reference evidence="1 2" key="1">
    <citation type="submission" date="2016-10" db="EMBL/GenBank/DDBJ databases">
        <authorList>
            <person name="de Groot N.N."/>
        </authorList>
    </citation>
    <scope>NUCLEOTIDE SEQUENCE [LARGE SCALE GENOMIC DNA]</scope>
    <source>
        <strain evidence="1 2">DSM 12130</strain>
    </source>
</reference>
<accession>A0A1H0UXJ7</accession>
<evidence type="ECO:0000313" key="2">
    <source>
        <dbReference type="Proteomes" id="UP000199073"/>
    </source>
</evidence>
<dbReference type="STRING" id="91360.SAMN05660330_03774"/>
<protein>
    <submittedName>
        <fullName evidence="1">Putative transposase</fullName>
    </submittedName>
</protein>